<dbReference type="AlphaFoldDB" id="A0A167UW81"/>
<organism evidence="3 4">
    <name type="scientific">Ascosphaera apis ARSEF 7405</name>
    <dbReference type="NCBI Taxonomy" id="392613"/>
    <lineage>
        <taxon>Eukaryota</taxon>
        <taxon>Fungi</taxon>
        <taxon>Dikarya</taxon>
        <taxon>Ascomycota</taxon>
        <taxon>Pezizomycotina</taxon>
        <taxon>Eurotiomycetes</taxon>
        <taxon>Eurotiomycetidae</taxon>
        <taxon>Onygenales</taxon>
        <taxon>Ascosphaeraceae</taxon>
        <taxon>Ascosphaera</taxon>
    </lineage>
</organism>
<evidence type="ECO:0000259" key="2">
    <source>
        <dbReference type="Pfam" id="PF10382"/>
    </source>
</evidence>
<feature type="region of interest" description="Disordered" evidence="1">
    <location>
        <begin position="555"/>
        <end position="593"/>
    </location>
</feature>
<dbReference type="Pfam" id="PF10382">
    <property type="entry name" value="ZGRF1-like_N"/>
    <property type="match status" value="1"/>
</dbReference>
<protein>
    <recommendedName>
        <fullName evidence="2">5'-3' DNA helicase ZGRF1-like N-terminal domain-containing protein</fullName>
    </recommendedName>
</protein>
<feature type="region of interest" description="Disordered" evidence="1">
    <location>
        <begin position="629"/>
        <end position="679"/>
    </location>
</feature>
<evidence type="ECO:0000313" key="3">
    <source>
        <dbReference type="EMBL" id="KZZ86685.1"/>
    </source>
</evidence>
<feature type="compositionally biased region" description="Low complexity" evidence="1">
    <location>
        <begin position="558"/>
        <end position="571"/>
    </location>
</feature>
<dbReference type="Proteomes" id="UP000242877">
    <property type="component" value="Unassembled WGS sequence"/>
</dbReference>
<feature type="compositionally biased region" description="Polar residues" evidence="1">
    <location>
        <begin position="115"/>
        <end position="125"/>
    </location>
</feature>
<dbReference type="PANTHER" id="PTHR28535">
    <property type="entry name" value="ZINC FINGER GRF-TYPE CONTAINING 1"/>
    <property type="match status" value="1"/>
</dbReference>
<dbReference type="GO" id="GO:0035861">
    <property type="term" value="C:site of double-strand break"/>
    <property type="evidence" value="ECO:0007669"/>
    <property type="project" value="TreeGrafter"/>
</dbReference>
<dbReference type="GO" id="GO:0006302">
    <property type="term" value="P:double-strand break repair"/>
    <property type="evidence" value="ECO:0007669"/>
    <property type="project" value="TreeGrafter"/>
</dbReference>
<feature type="region of interest" description="Disordered" evidence="1">
    <location>
        <begin position="464"/>
        <end position="507"/>
    </location>
</feature>
<name>A0A167UW81_9EURO</name>
<dbReference type="InterPro" id="IPR052800">
    <property type="entry name" value="DNA_Repair_Helicase_ZGRF1"/>
</dbReference>
<feature type="region of interest" description="Disordered" evidence="1">
    <location>
        <begin position="114"/>
        <end position="291"/>
    </location>
</feature>
<dbReference type="PANTHER" id="PTHR28535:SF1">
    <property type="entry name" value="PROTEIN ZGRF1"/>
    <property type="match status" value="1"/>
</dbReference>
<dbReference type="EMBL" id="AZGZ01000051">
    <property type="protein sequence ID" value="KZZ86685.1"/>
    <property type="molecule type" value="Genomic_DNA"/>
</dbReference>
<evidence type="ECO:0000256" key="1">
    <source>
        <dbReference type="SAM" id="MobiDB-lite"/>
    </source>
</evidence>
<feature type="compositionally biased region" description="Basic and acidic residues" evidence="1">
    <location>
        <begin position="220"/>
        <end position="230"/>
    </location>
</feature>
<feature type="domain" description="5'-3' DNA helicase ZGRF1-like N-terminal" evidence="2">
    <location>
        <begin position="26"/>
        <end position="104"/>
    </location>
</feature>
<dbReference type="VEuPathDB" id="FungiDB:AAP_06304"/>
<feature type="compositionally biased region" description="Polar residues" evidence="1">
    <location>
        <begin position="231"/>
        <end position="259"/>
    </location>
</feature>
<feature type="compositionally biased region" description="Polar residues" evidence="1">
    <location>
        <begin position="205"/>
        <end position="219"/>
    </location>
</feature>
<gene>
    <name evidence="3" type="ORF">AAP_06304</name>
</gene>
<comment type="caution">
    <text evidence="3">The sequence shown here is derived from an EMBL/GenBank/DDBJ whole genome shotgun (WGS) entry which is preliminary data.</text>
</comment>
<feature type="region of interest" description="Disordered" evidence="1">
    <location>
        <begin position="1"/>
        <end position="21"/>
    </location>
</feature>
<dbReference type="InterPro" id="IPR018838">
    <property type="entry name" value="ZGRF1-like_N"/>
</dbReference>
<proteinExistence type="predicted"/>
<accession>A0A167UW81</accession>
<reference evidence="3 4" key="1">
    <citation type="journal article" date="2016" name="Genome Biol. Evol.">
        <title>Divergent and convergent evolution of fungal pathogenicity.</title>
        <authorList>
            <person name="Shang Y."/>
            <person name="Xiao G."/>
            <person name="Zheng P."/>
            <person name="Cen K."/>
            <person name="Zhan S."/>
            <person name="Wang C."/>
        </authorList>
    </citation>
    <scope>NUCLEOTIDE SEQUENCE [LARGE SCALE GENOMIC DNA]</scope>
    <source>
        <strain evidence="3 4">ARSEF 7405</strain>
    </source>
</reference>
<dbReference type="OrthoDB" id="6513042at2759"/>
<dbReference type="GO" id="GO:0005634">
    <property type="term" value="C:nucleus"/>
    <property type="evidence" value="ECO:0007669"/>
    <property type="project" value="TreeGrafter"/>
</dbReference>
<sequence length="755" mass="83203">MRLGEVSSSLTPTRSQRLTQDPSCSVDRFQCLFTNDIRRKAKRWQDGYLQYHSFNRRVMVYNTSGYLIGDTHWRQDVALQDGDELELDKGVLVQVGELTDKKTPDLGQLRGKTLARSQEGSSLKPISQPRLSGKPKSLNDILGMGRAPIGRSSLPKKSPYELRKESLTPSPALKSRTEKSQRCMDNWVATKQSTPGSEPHPVYDSNPSADQENRPNSSSHVKEATDDRSSRTLLASNSDETALSSVQNNALSRPKNSIQSREKSQRSQMAAVTKPRFEDSTAPHQRLRGMPDPITTVQVSEDFHDNHHKDNKDVLNPTKAPSYLIPETVTTKPHDVPDSATKCTSICSSNALVAKNVVPQLSEHRLRNDLLEESMPVPSNVSTRSASMKPAMATLHMSNERPRKKLMFLDILSTAKTKSSKCTSETHSKKRTLDDVEPLNQFQPACPLKSNQAALNHQLEVQPQMSTIQSVRPIRRFSMPSGSSEQRTAETDCTAGKQDAPEASDLDAQQLPGRCVESPAQHSNTSLVKAAGLDTMLSSKADEGVTALSEKFSENAAPSLSSFPPSPTSSRSFEEEGDPCEVATGTTSQCLPGDHIETAINRTGDFSQSSPARYFAQLRSRSLAIQQESLLESRQPPSEASPTCSKSELSRSRSPSSIESEVDMPALQPNEVDVSVPGSSPIKQHSYEATSVLVAEQPTEIETRLRHEANHVVPQDMSVRHTDEDVMGAWTIEAACLFDYWPAGRPKPMNIEKLL</sequence>
<feature type="compositionally biased region" description="Polar residues" evidence="1">
    <location>
        <begin position="629"/>
        <end position="644"/>
    </location>
</feature>
<keyword evidence="4" id="KW-1185">Reference proteome</keyword>
<evidence type="ECO:0000313" key="4">
    <source>
        <dbReference type="Proteomes" id="UP000242877"/>
    </source>
</evidence>